<dbReference type="STRING" id="988801.SAMN05216522_10221"/>
<evidence type="ECO:0000313" key="1">
    <source>
        <dbReference type="EMBL" id="SEQ27855.1"/>
    </source>
</evidence>
<dbReference type="RefSeq" id="WP_092672533.1">
    <property type="nucleotide sequence ID" value="NZ_FOGC01000002.1"/>
</dbReference>
<dbReference type="InterPro" id="IPR010265">
    <property type="entry name" value="Phage_lambda_TipM"/>
</dbReference>
<gene>
    <name evidence="1" type="ORF">SAMN05216522_10221</name>
</gene>
<organism evidence="1 2">
    <name type="scientific">Rosenbergiella nectarea</name>
    <dbReference type="NCBI Taxonomy" id="988801"/>
    <lineage>
        <taxon>Bacteria</taxon>
        <taxon>Pseudomonadati</taxon>
        <taxon>Pseudomonadota</taxon>
        <taxon>Gammaproteobacteria</taxon>
        <taxon>Enterobacterales</taxon>
        <taxon>Erwiniaceae</taxon>
        <taxon>Rosenbergiella</taxon>
    </lineage>
</organism>
<dbReference type="Pfam" id="PF05939">
    <property type="entry name" value="Phage_min_tail"/>
    <property type="match status" value="1"/>
</dbReference>
<dbReference type="EMBL" id="FOGC01000002">
    <property type="protein sequence ID" value="SEQ27855.1"/>
    <property type="molecule type" value="Genomic_DNA"/>
</dbReference>
<proteinExistence type="predicted"/>
<accession>A0A1H9EQG1</accession>
<reference evidence="2" key="1">
    <citation type="submission" date="2016-10" db="EMBL/GenBank/DDBJ databases">
        <authorList>
            <person name="Varghese N."/>
            <person name="Submissions S."/>
        </authorList>
    </citation>
    <scope>NUCLEOTIDE SEQUENCE [LARGE SCALE GENOMIC DNA]</scope>
    <source>
        <strain evidence="2">8N4</strain>
    </source>
</reference>
<sequence>MDTFSYCVQIGATGTVPVKVNSAQFDDGYKQVSGVGINSVAETWSLTSKGPLADMQKVRNFLTSHCTASFYWNNPWGERKMYRVKADSITPNFVTGQYVELSFTFEQAFAP</sequence>
<dbReference type="Proteomes" id="UP000242515">
    <property type="component" value="Unassembled WGS sequence"/>
</dbReference>
<dbReference type="OrthoDB" id="8607203at2"/>
<evidence type="ECO:0000313" key="2">
    <source>
        <dbReference type="Proteomes" id="UP000242515"/>
    </source>
</evidence>
<name>A0A1H9EQG1_9GAMM</name>
<protein>
    <submittedName>
        <fullName evidence="1">Phage-related protein</fullName>
    </submittedName>
</protein>
<keyword evidence="2" id="KW-1185">Reference proteome</keyword>
<dbReference type="AlphaFoldDB" id="A0A1H9EQG1"/>